<gene>
    <name evidence="1" type="ORF">DS745_21065</name>
</gene>
<dbReference type="AlphaFoldDB" id="A0A4Q0VMZ8"/>
<comment type="caution">
    <text evidence="1">The sequence shown here is derived from an EMBL/GenBank/DDBJ whole genome shotgun (WGS) entry which is preliminary data.</text>
</comment>
<dbReference type="SUPFAM" id="SSF53254">
    <property type="entry name" value="Phosphoglycerate mutase-like"/>
    <property type="match status" value="1"/>
</dbReference>
<dbReference type="EMBL" id="QOUX01000047">
    <property type="protein sequence ID" value="RXI96731.1"/>
    <property type="molecule type" value="Genomic_DNA"/>
</dbReference>
<organism evidence="1 2">
    <name type="scientific">Anaerobacillus alkaliphilus</name>
    <dbReference type="NCBI Taxonomy" id="1548597"/>
    <lineage>
        <taxon>Bacteria</taxon>
        <taxon>Bacillati</taxon>
        <taxon>Bacillota</taxon>
        <taxon>Bacilli</taxon>
        <taxon>Bacillales</taxon>
        <taxon>Bacillaceae</taxon>
        <taxon>Anaerobacillus</taxon>
    </lineage>
</organism>
<keyword evidence="2" id="KW-1185">Reference proteome</keyword>
<name>A0A4Q0VMZ8_9BACI</name>
<dbReference type="Gene3D" id="3.40.50.1240">
    <property type="entry name" value="Phosphoglycerate mutase-like"/>
    <property type="match status" value="1"/>
</dbReference>
<reference evidence="1 2" key="1">
    <citation type="journal article" date="2019" name="Int. J. Syst. Evol. Microbiol.">
        <title>Anaerobacillus alkaliphilus sp. nov., a novel alkaliphilic and moderately halophilic bacterium.</title>
        <authorList>
            <person name="Borsodi A.K."/>
            <person name="Aszalos J.M."/>
            <person name="Bihari P."/>
            <person name="Nagy I."/>
            <person name="Schumann P."/>
            <person name="Sproer C."/>
            <person name="Kovacs A.L."/>
            <person name="Boka K."/>
            <person name="Dobosy P."/>
            <person name="Ovari M."/>
            <person name="Szili-Kovacs T."/>
            <person name="Toth E."/>
        </authorList>
    </citation>
    <scope>NUCLEOTIDE SEQUENCE [LARGE SCALE GENOMIC DNA]</scope>
    <source>
        <strain evidence="1 2">B16-10</strain>
    </source>
</reference>
<protein>
    <submittedName>
        <fullName evidence="1">Histidine phosphatase family protein</fullName>
    </submittedName>
</protein>
<dbReference type="OrthoDB" id="2237472at2"/>
<evidence type="ECO:0000313" key="2">
    <source>
        <dbReference type="Proteomes" id="UP000290649"/>
    </source>
</evidence>
<dbReference type="Proteomes" id="UP000290649">
    <property type="component" value="Unassembled WGS sequence"/>
</dbReference>
<proteinExistence type="predicted"/>
<sequence length="190" mass="21071">MLHTRTQVARTNRSLLASLKEGGYIFYTRHAEAIVGADQPNLNFQDCSTQRNLSLIGRRQATEYGETIRRLAIPIMAPVASSPFCRNIETAALAFGREYIQVDPFLYDVYRLSTNISPFDQQRILATLNSVLETPVPAGTNKVIIAHSFPVGIGLGRLPNMGTIIVRPRGYGMGFEVVAYLTLAELNRLT</sequence>
<evidence type="ECO:0000313" key="1">
    <source>
        <dbReference type="EMBL" id="RXI96731.1"/>
    </source>
</evidence>
<accession>A0A4Q0VMZ8</accession>
<dbReference type="InterPro" id="IPR029033">
    <property type="entry name" value="His_PPase_superfam"/>
</dbReference>
<dbReference type="CDD" id="cd07040">
    <property type="entry name" value="HP"/>
    <property type="match status" value="1"/>
</dbReference>